<proteinExistence type="predicted"/>
<dbReference type="STRING" id="930990.A0A067LYP5"/>
<dbReference type="HOGENOM" id="CLU_010790_2_1_1"/>
<keyword evidence="4" id="KW-1185">Reference proteome</keyword>
<dbReference type="OrthoDB" id="2322499at2759"/>
<dbReference type="InParanoid" id="A0A067LYP5"/>
<evidence type="ECO:0000256" key="1">
    <source>
        <dbReference type="SAM" id="MobiDB-lite"/>
    </source>
</evidence>
<dbReference type="SUPFAM" id="SSF81383">
    <property type="entry name" value="F-box domain"/>
    <property type="match status" value="1"/>
</dbReference>
<protein>
    <recommendedName>
        <fullName evidence="2">F-box domain-containing protein</fullName>
    </recommendedName>
</protein>
<feature type="region of interest" description="Disordered" evidence="1">
    <location>
        <begin position="1"/>
        <end position="69"/>
    </location>
</feature>
<dbReference type="Proteomes" id="UP000027195">
    <property type="component" value="Unassembled WGS sequence"/>
</dbReference>
<name>A0A067LYP5_BOTB1</name>
<dbReference type="InterPro" id="IPR036047">
    <property type="entry name" value="F-box-like_dom_sf"/>
</dbReference>
<sequence length="592" mass="67429">MAKLCHPKNQDSMDTDAPDAPGAVNTSITSSDSHQETEEQPPKKRRKANPSKPKNGQVTRKRKGARGRLAPLVTEMPMDILFEIMSHLTPGDLLSLARTTKSFRSLLLKRLSIGIWRRSFAQFDDIPECPNDLHEPQFADLLFGHGCYNCGGKHSCEVEWEFRVRWCASCRKELFLYSVEEPEPGFLSVLRRSKPRRPGGGSRQSVWKFGYYPPDIVHMLDKYHTLDRAGWNSLVGERRQTLKRLREHASKCESWLAHVYDKRIQECDDLRVSRVDSIKQRLIELGWENELEYCRHALVKLDCVKQPKALTDRMWKNISQPLVAWITEFKAKRIESARHTSLIRLYKDFLKDLGSSPEGWPTVHQVASFADFQAALHVDSDDTRDDIFKKAMANLPESIQTWRNSIRDALVAQLPADGGQLAGEAANMPEHTLTLATSVLTAQEQKPLYYLDVLLLVCVTEKELLRSTAGSDIQPWKTVTADAIHGRPLRIKFDSLGSSVVRCLLRECGLDPNTATPGDLDNLDARYHCLVCEPALRRAGMNWKRAVNSARSRPRTSPQTARSMAPAFIHRNRLRSIQRGLGREWRRQRLGL</sequence>
<dbReference type="Pfam" id="PF00646">
    <property type="entry name" value="F-box"/>
    <property type="match status" value="1"/>
</dbReference>
<organism evidence="3 4">
    <name type="scientific">Botryobasidium botryosum (strain FD-172 SS1)</name>
    <dbReference type="NCBI Taxonomy" id="930990"/>
    <lineage>
        <taxon>Eukaryota</taxon>
        <taxon>Fungi</taxon>
        <taxon>Dikarya</taxon>
        <taxon>Basidiomycota</taxon>
        <taxon>Agaricomycotina</taxon>
        <taxon>Agaricomycetes</taxon>
        <taxon>Cantharellales</taxon>
        <taxon>Botryobasidiaceae</taxon>
        <taxon>Botryobasidium</taxon>
    </lineage>
</organism>
<dbReference type="AlphaFoldDB" id="A0A067LYP5"/>
<accession>A0A067LYP5</accession>
<feature type="compositionally biased region" description="Basic and acidic residues" evidence="1">
    <location>
        <begin position="33"/>
        <end position="42"/>
    </location>
</feature>
<dbReference type="InterPro" id="IPR001810">
    <property type="entry name" value="F-box_dom"/>
</dbReference>
<dbReference type="EMBL" id="KL198092">
    <property type="protein sequence ID" value="KDQ08354.1"/>
    <property type="molecule type" value="Genomic_DNA"/>
</dbReference>
<evidence type="ECO:0000313" key="3">
    <source>
        <dbReference type="EMBL" id="KDQ08354.1"/>
    </source>
</evidence>
<dbReference type="SMART" id="SM00256">
    <property type="entry name" value="FBOX"/>
    <property type="match status" value="1"/>
</dbReference>
<gene>
    <name evidence="3" type="ORF">BOTBODRAFT_569545</name>
</gene>
<evidence type="ECO:0000259" key="2">
    <source>
        <dbReference type="PROSITE" id="PS50181"/>
    </source>
</evidence>
<feature type="domain" description="F-box" evidence="2">
    <location>
        <begin position="70"/>
        <end position="119"/>
    </location>
</feature>
<reference evidence="4" key="1">
    <citation type="journal article" date="2014" name="Proc. Natl. Acad. Sci. U.S.A.">
        <title>Extensive sampling of basidiomycete genomes demonstrates inadequacy of the white-rot/brown-rot paradigm for wood decay fungi.</title>
        <authorList>
            <person name="Riley R."/>
            <person name="Salamov A.A."/>
            <person name="Brown D.W."/>
            <person name="Nagy L.G."/>
            <person name="Floudas D."/>
            <person name="Held B.W."/>
            <person name="Levasseur A."/>
            <person name="Lombard V."/>
            <person name="Morin E."/>
            <person name="Otillar R."/>
            <person name="Lindquist E.A."/>
            <person name="Sun H."/>
            <person name="LaButti K.M."/>
            <person name="Schmutz J."/>
            <person name="Jabbour D."/>
            <person name="Luo H."/>
            <person name="Baker S.E."/>
            <person name="Pisabarro A.G."/>
            <person name="Walton J.D."/>
            <person name="Blanchette R.A."/>
            <person name="Henrissat B."/>
            <person name="Martin F."/>
            <person name="Cullen D."/>
            <person name="Hibbett D.S."/>
            <person name="Grigoriev I.V."/>
        </authorList>
    </citation>
    <scope>NUCLEOTIDE SEQUENCE [LARGE SCALE GENOMIC DNA]</scope>
    <source>
        <strain evidence="4">FD-172 SS1</strain>
    </source>
</reference>
<dbReference type="PROSITE" id="PS50181">
    <property type="entry name" value="FBOX"/>
    <property type="match status" value="1"/>
</dbReference>
<dbReference type="CDD" id="cd09917">
    <property type="entry name" value="F-box_SF"/>
    <property type="match status" value="1"/>
</dbReference>
<evidence type="ECO:0000313" key="4">
    <source>
        <dbReference type="Proteomes" id="UP000027195"/>
    </source>
</evidence>